<protein>
    <recommendedName>
        <fullName evidence="7">TRAP transporter large permease protein</fullName>
    </recommendedName>
</protein>
<evidence type="ECO:0000256" key="4">
    <source>
        <dbReference type="ARBA" id="ARBA00022692"/>
    </source>
</evidence>
<proteinExistence type="inferred from homology"/>
<keyword evidence="2" id="KW-1003">Cell membrane</keyword>
<comment type="caution">
    <text evidence="7">Lacks conserved residue(s) required for the propagation of feature annotation.</text>
</comment>
<feature type="transmembrane region" description="Helical" evidence="7">
    <location>
        <begin position="273"/>
        <end position="290"/>
    </location>
</feature>
<organism evidence="9 10">
    <name type="scientific">Salipiger bermudensis (strain DSM 26914 / JCM 13377 / KCTC 12554 / HTCC2601)</name>
    <name type="common">Pelagibaca bermudensis</name>
    <dbReference type="NCBI Taxonomy" id="314265"/>
    <lineage>
        <taxon>Bacteria</taxon>
        <taxon>Pseudomonadati</taxon>
        <taxon>Pseudomonadota</taxon>
        <taxon>Alphaproteobacteria</taxon>
        <taxon>Rhodobacterales</taxon>
        <taxon>Roseobacteraceae</taxon>
        <taxon>Salipiger</taxon>
    </lineage>
</organism>
<gene>
    <name evidence="9" type="ORF">R2601_06028</name>
</gene>
<feature type="transmembrane region" description="Helical" evidence="7">
    <location>
        <begin position="202"/>
        <end position="233"/>
    </location>
</feature>
<comment type="subcellular location">
    <subcellularLocation>
        <location evidence="1 7">Cell inner membrane</location>
        <topology evidence="1 7">Multi-pass membrane protein</topology>
    </subcellularLocation>
</comment>
<dbReference type="NCBIfam" id="TIGR00786">
    <property type="entry name" value="dctM"/>
    <property type="match status" value="1"/>
</dbReference>
<feature type="transmembrane region" description="Helical" evidence="7">
    <location>
        <begin position="393"/>
        <end position="412"/>
    </location>
</feature>
<keyword evidence="7" id="KW-0813">Transport</keyword>
<evidence type="ECO:0000256" key="3">
    <source>
        <dbReference type="ARBA" id="ARBA00022519"/>
    </source>
</evidence>
<dbReference type="GO" id="GO:0005886">
    <property type="term" value="C:plasma membrane"/>
    <property type="evidence" value="ECO:0007669"/>
    <property type="project" value="UniProtKB-SubCell"/>
</dbReference>
<comment type="similarity">
    <text evidence="7">Belongs to the TRAP transporter large permease family.</text>
</comment>
<reference evidence="9 10" key="1">
    <citation type="journal article" date="2010" name="J. Bacteriol.">
        <title>Genome sequences of Pelagibaca bermudensis HTCC2601T and Maritimibacter alkaliphilus HTCC2654T, the type strains of two marine Roseobacter genera.</title>
        <authorList>
            <person name="Thrash J.C."/>
            <person name="Cho J.C."/>
            <person name="Ferriera S."/>
            <person name="Johnson J."/>
            <person name="Vergin K.L."/>
            <person name="Giovannoni S.J."/>
        </authorList>
    </citation>
    <scope>NUCLEOTIDE SEQUENCE [LARGE SCALE GENOMIC DNA]</scope>
    <source>
        <strain evidence="10">DSM 26914 / JCM 13377 / KCTC 12554 / HTCC2601</strain>
    </source>
</reference>
<evidence type="ECO:0000256" key="2">
    <source>
        <dbReference type="ARBA" id="ARBA00022475"/>
    </source>
</evidence>
<feature type="transmembrane region" description="Helical" evidence="7">
    <location>
        <begin position="343"/>
        <end position="364"/>
    </location>
</feature>
<dbReference type="OrthoDB" id="9790209at2"/>
<dbReference type="InterPro" id="IPR010656">
    <property type="entry name" value="DctM"/>
</dbReference>
<evidence type="ECO:0000313" key="9">
    <source>
        <dbReference type="EMBL" id="EAU47258.1"/>
    </source>
</evidence>
<dbReference type="eggNOG" id="COG1593">
    <property type="taxonomic scope" value="Bacteria"/>
</dbReference>
<comment type="function">
    <text evidence="7">Part of the tripartite ATP-independent periplasmic (TRAP) transport system.</text>
</comment>
<evidence type="ECO:0000256" key="6">
    <source>
        <dbReference type="ARBA" id="ARBA00023136"/>
    </source>
</evidence>
<keyword evidence="5 7" id="KW-1133">Transmembrane helix</keyword>
<dbReference type="Pfam" id="PF06808">
    <property type="entry name" value="DctM"/>
    <property type="match status" value="1"/>
</dbReference>
<comment type="subunit">
    <text evidence="7">The complex comprises the extracytoplasmic solute receptor protein and the two transmembrane proteins.</text>
</comment>
<evidence type="ECO:0000256" key="7">
    <source>
        <dbReference type="RuleBase" id="RU369079"/>
    </source>
</evidence>
<feature type="transmembrane region" description="Helical" evidence="7">
    <location>
        <begin position="169"/>
        <end position="190"/>
    </location>
</feature>
<dbReference type="PANTHER" id="PTHR33362">
    <property type="entry name" value="SIALIC ACID TRAP TRANSPORTER PERMEASE PROTEIN SIAT-RELATED"/>
    <property type="match status" value="1"/>
</dbReference>
<feature type="domain" description="TRAP C4-dicarboxylate transport system permease DctM subunit" evidence="8">
    <location>
        <begin position="7"/>
        <end position="413"/>
    </location>
</feature>
<keyword evidence="6 7" id="KW-0472">Membrane</keyword>
<feature type="transmembrane region" description="Helical" evidence="7">
    <location>
        <begin position="42"/>
        <end position="64"/>
    </location>
</feature>
<dbReference type="AlphaFoldDB" id="Q0FSJ5"/>
<dbReference type="InterPro" id="IPR004681">
    <property type="entry name" value="TRAP_DctM"/>
</dbReference>
<evidence type="ECO:0000259" key="8">
    <source>
        <dbReference type="Pfam" id="PF06808"/>
    </source>
</evidence>
<name>Q0FSJ5_SALBH</name>
<dbReference type="HOGENOM" id="CLU_019824_4_1_5"/>
<feature type="transmembrane region" description="Helical" evidence="7">
    <location>
        <begin position="239"/>
        <end position="261"/>
    </location>
</feature>
<keyword evidence="3 7" id="KW-0997">Cell inner membrane</keyword>
<dbReference type="PIRSF" id="PIRSF006066">
    <property type="entry name" value="HI0050"/>
    <property type="match status" value="1"/>
</dbReference>
<feature type="transmembrane region" description="Helical" evidence="7">
    <location>
        <begin position="133"/>
        <end position="157"/>
    </location>
</feature>
<dbReference type="EMBL" id="AATQ01000008">
    <property type="protein sequence ID" value="EAU47258.1"/>
    <property type="molecule type" value="Genomic_DNA"/>
</dbReference>
<dbReference type="STRING" id="314265.R2601_06028"/>
<sequence length="414" mass="43345">MAIALILTMIFLIAIGLPVAFAMLLSATGFMALAGIGMPTLPVTLFSGSASFVILAVPLFILMGEIMSSTSIAARLIDLSRALVGWMSGGLAHVNVVSSMLMAEMSGSAVADAAMMGKLFVPQMERAGYPRAFSVSVTAASAIIGIIIPPSIAMVIFGAVSNTSIRDLFLAGLAPGIGLGIVFMITNRLFARRENHPRDAAFAVAALLAALRRALVPLLIPVVVIGGLIGGIVTPTEAAAIGVIASLLYGFVLRELSLATLWRLLVSTSHQSASILIIVAASAILGQVLANEQVPQRLAAHLGDTTESAWLLLLYINLLLLVAGMFLQATAAIIVVVPVLMPVVLSFGIDPVHFGILTCVNLAIGQQTPPVATVLMTVCGITRTPIKETFPYMVWYLAAMFVVLAVVTYLPLMV</sequence>
<keyword evidence="10" id="KW-1185">Reference proteome</keyword>
<evidence type="ECO:0000256" key="5">
    <source>
        <dbReference type="ARBA" id="ARBA00022989"/>
    </source>
</evidence>
<evidence type="ECO:0000313" key="10">
    <source>
        <dbReference type="Proteomes" id="UP000006230"/>
    </source>
</evidence>
<accession>Q0FSJ5</accession>
<feature type="transmembrane region" description="Helical" evidence="7">
    <location>
        <begin position="76"/>
        <end position="94"/>
    </location>
</feature>
<keyword evidence="4 7" id="KW-0812">Transmembrane</keyword>
<evidence type="ECO:0000256" key="1">
    <source>
        <dbReference type="ARBA" id="ARBA00004429"/>
    </source>
</evidence>
<dbReference type="RefSeq" id="WP_007803046.1">
    <property type="nucleotide sequence ID" value="NZ_DS022277.1"/>
</dbReference>
<dbReference type="GO" id="GO:0022857">
    <property type="term" value="F:transmembrane transporter activity"/>
    <property type="evidence" value="ECO:0007669"/>
    <property type="project" value="UniProtKB-UniRule"/>
</dbReference>
<dbReference type="Proteomes" id="UP000006230">
    <property type="component" value="Unassembled WGS sequence"/>
</dbReference>
<feature type="transmembrane region" description="Helical" evidence="7">
    <location>
        <begin position="310"/>
        <end position="336"/>
    </location>
</feature>
<comment type="caution">
    <text evidence="9">The sequence shown here is derived from an EMBL/GenBank/DDBJ whole genome shotgun (WGS) entry which is preliminary data.</text>
</comment>